<evidence type="ECO:0000256" key="6">
    <source>
        <dbReference type="ARBA" id="ARBA00023015"/>
    </source>
</evidence>
<feature type="domain" description="Nuclear receptor" evidence="12">
    <location>
        <begin position="74"/>
        <end position="149"/>
    </location>
</feature>
<feature type="compositionally biased region" description="Polar residues" evidence="11">
    <location>
        <begin position="40"/>
        <end position="68"/>
    </location>
</feature>
<keyword evidence="5" id="KW-0862">Zinc</keyword>
<dbReference type="InterPro" id="IPR001628">
    <property type="entry name" value="Znf_hrmn_rcpt"/>
</dbReference>
<dbReference type="AlphaFoldDB" id="A0A077Z2X3"/>
<keyword evidence="10" id="KW-0539">Nucleus</keyword>
<reference evidence="13" key="2">
    <citation type="submission" date="2014-03" db="EMBL/GenBank/DDBJ databases">
        <title>The whipworm genome and dual-species transcriptomics of an intimate host-pathogen interaction.</title>
        <authorList>
            <person name="Foth B.J."/>
            <person name="Tsai I.J."/>
            <person name="Reid A.J."/>
            <person name="Bancroft A.J."/>
            <person name="Nichol S."/>
            <person name="Tracey A."/>
            <person name="Holroyd N."/>
            <person name="Cotton J.A."/>
            <person name="Stanley E.J."/>
            <person name="Zarowiecki M."/>
            <person name="Liu J.Z."/>
            <person name="Huckvale T."/>
            <person name="Cooper P.J."/>
            <person name="Grencis R.K."/>
            <person name="Berriman M."/>
        </authorList>
    </citation>
    <scope>NUCLEOTIDE SEQUENCE [LARGE SCALE GENOMIC DNA]</scope>
</reference>
<dbReference type="OrthoDB" id="6355676at2759"/>
<dbReference type="Pfam" id="PF00105">
    <property type="entry name" value="zf-C4"/>
    <property type="match status" value="1"/>
</dbReference>
<keyword evidence="8" id="KW-0804">Transcription</keyword>
<organism evidence="13 14">
    <name type="scientific">Trichuris trichiura</name>
    <name type="common">Whipworm</name>
    <name type="synonym">Trichocephalus trichiurus</name>
    <dbReference type="NCBI Taxonomy" id="36087"/>
    <lineage>
        <taxon>Eukaryota</taxon>
        <taxon>Metazoa</taxon>
        <taxon>Ecdysozoa</taxon>
        <taxon>Nematoda</taxon>
        <taxon>Enoplea</taxon>
        <taxon>Dorylaimia</taxon>
        <taxon>Trichinellida</taxon>
        <taxon>Trichuridae</taxon>
        <taxon>Trichuris</taxon>
    </lineage>
</organism>
<dbReference type="InterPro" id="IPR013088">
    <property type="entry name" value="Znf_NHR/GATA"/>
</dbReference>
<sequence>MSDQSRTRQLSLQVIASTCPVANEPISLKNGSVQPRYPEQTVSDGTDESSLSRYTTSPISSCNSPSEQGLENSNGLCIVCEDKASGYHYGIVSCEGCKGFFRRTVQRNLEYVCHRSGTCEINRVTRNRCQYCRFTKCLECGMSKNCTANSTANDVAKN</sequence>
<keyword evidence="7" id="KW-0238">DNA-binding</keyword>
<evidence type="ECO:0000256" key="5">
    <source>
        <dbReference type="ARBA" id="ARBA00022833"/>
    </source>
</evidence>
<dbReference type="GO" id="GO:0000978">
    <property type="term" value="F:RNA polymerase II cis-regulatory region sequence-specific DNA binding"/>
    <property type="evidence" value="ECO:0007669"/>
    <property type="project" value="TreeGrafter"/>
</dbReference>
<dbReference type="PANTHER" id="PTHR24085">
    <property type="entry name" value="NUCLEAR HORMONE RECEPTOR"/>
    <property type="match status" value="1"/>
</dbReference>
<reference evidence="13" key="1">
    <citation type="submission" date="2014-01" db="EMBL/GenBank/DDBJ databases">
        <authorList>
            <person name="Aslett M."/>
        </authorList>
    </citation>
    <scope>NUCLEOTIDE SEQUENCE</scope>
</reference>
<dbReference type="GO" id="GO:0071376">
    <property type="term" value="P:cellular response to corticotropin-releasing hormone stimulus"/>
    <property type="evidence" value="ECO:0007669"/>
    <property type="project" value="TreeGrafter"/>
</dbReference>
<evidence type="ECO:0000256" key="11">
    <source>
        <dbReference type="SAM" id="MobiDB-lite"/>
    </source>
</evidence>
<keyword evidence="9 13" id="KW-0675">Receptor</keyword>
<gene>
    <name evidence="13" type="ORF">TTRE_0000231701</name>
</gene>
<accession>A0A077Z2X3</accession>
<dbReference type="GO" id="GO:0008270">
    <property type="term" value="F:zinc ion binding"/>
    <property type="evidence" value="ECO:0007669"/>
    <property type="project" value="UniProtKB-KW"/>
</dbReference>
<dbReference type="Gene3D" id="3.30.50.10">
    <property type="entry name" value="Erythroid Transcription Factor GATA-1, subunit A"/>
    <property type="match status" value="1"/>
</dbReference>
<dbReference type="Proteomes" id="UP000030665">
    <property type="component" value="Unassembled WGS sequence"/>
</dbReference>
<protein>
    <submittedName>
        <fullName evidence="13">Retinoic acid receptor gamma 1</fullName>
    </submittedName>
</protein>
<dbReference type="SMART" id="SM00399">
    <property type="entry name" value="ZnF_C4"/>
    <property type="match status" value="1"/>
</dbReference>
<proteinExistence type="inferred from homology"/>
<evidence type="ECO:0000313" key="13">
    <source>
        <dbReference type="EMBL" id="CDW54048.1"/>
    </source>
</evidence>
<evidence type="ECO:0000256" key="2">
    <source>
        <dbReference type="ARBA" id="ARBA00005993"/>
    </source>
</evidence>
<evidence type="ECO:0000256" key="10">
    <source>
        <dbReference type="ARBA" id="ARBA00023242"/>
    </source>
</evidence>
<evidence type="ECO:0000256" key="1">
    <source>
        <dbReference type="ARBA" id="ARBA00004123"/>
    </source>
</evidence>
<dbReference type="PANTHER" id="PTHR24085:SF9">
    <property type="match status" value="1"/>
</dbReference>
<name>A0A077Z2X3_TRITR</name>
<evidence type="ECO:0000259" key="12">
    <source>
        <dbReference type="PROSITE" id="PS51030"/>
    </source>
</evidence>
<evidence type="ECO:0000256" key="9">
    <source>
        <dbReference type="ARBA" id="ARBA00023170"/>
    </source>
</evidence>
<dbReference type="SUPFAM" id="SSF57716">
    <property type="entry name" value="Glucocorticoid receptor-like (DNA-binding domain)"/>
    <property type="match status" value="1"/>
</dbReference>
<dbReference type="GO" id="GO:0035259">
    <property type="term" value="F:nuclear glucocorticoid receptor binding"/>
    <property type="evidence" value="ECO:0007669"/>
    <property type="project" value="TreeGrafter"/>
</dbReference>
<evidence type="ECO:0000313" key="14">
    <source>
        <dbReference type="Proteomes" id="UP000030665"/>
    </source>
</evidence>
<comment type="similarity">
    <text evidence="2">Belongs to the nuclear hormone receptor family.</text>
</comment>
<evidence type="ECO:0000256" key="4">
    <source>
        <dbReference type="ARBA" id="ARBA00022771"/>
    </source>
</evidence>
<dbReference type="PRINTS" id="PR00047">
    <property type="entry name" value="STROIDFINGER"/>
</dbReference>
<evidence type="ECO:0000256" key="7">
    <source>
        <dbReference type="ARBA" id="ARBA00023125"/>
    </source>
</evidence>
<evidence type="ECO:0000256" key="3">
    <source>
        <dbReference type="ARBA" id="ARBA00022723"/>
    </source>
</evidence>
<evidence type="ECO:0000256" key="8">
    <source>
        <dbReference type="ARBA" id="ARBA00023163"/>
    </source>
</evidence>
<dbReference type="EMBL" id="HG805878">
    <property type="protein sequence ID" value="CDW54048.1"/>
    <property type="molecule type" value="Genomic_DNA"/>
</dbReference>
<dbReference type="STRING" id="36087.A0A077Z2X3"/>
<keyword evidence="14" id="KW-1185">Reference proteome</keyword>
<dbReference type="PROSITE" id="PS00031">
    <property type="entry name" value="NUCLEAR_REC_DBD_1"/>
    <property type="match status" value="1"/>
</dbReference>
<dbReference type="GO" id="GO:0000981">
    <property type="term" value="F:DNA-binding transcription factor activity, RNA polymerase II-specific"/>
    <property type="evidence" value="ECO:0007669"/>
    <property type="project" value="TreeGrafter"/>
</dbReference>
<dbReference type="CDD" id="cd06916">
    <property type="entry name" value="NR_DBD_like"/>
    <property type="match status" value="1"/>
</dbReference>
<keyword evidence="3" id="KW-0479">Metal-binding</keyword>
<comment type="subcellular location">
    <subcellularLocation>
        <location evidence="1">Nucleus</location>
    </subcellularLocation>
</comment>
<dbReference type="GO" id="GO:0005634">
    <property type="term" value="C:nucleus"/>
    <property type="evidence" value="ECO:0007669"/>
    <property type="project" value="UniProtKB-SubCell"/>
</dbReference>
<dbReference type="FunFam" id="3.30.50.10:FF:000030">
    <property type="entry name" value="Nuclear Hormone Receptor family"/>
    <property type="match status" value="1"/>
</dbReference>
<dbReference type="PROSITE" id="PS51030">
    <property type="entry name" value="NUCLEAR_REC_DBD_2"/>
    <property type="match status" value="1"/>
</dbReference>
<dbReference type="GO" id="GO:0005667">
    <property type="term" value="C:transcription regulator complex"/>
    <property type="evidence" value="ECO:0007669"/>
    <property type="project" value="TreeGrafter"/>
</dbReference>
<feature type="region of interest" description="Disordered" evidence="11">
    <location>
        <begin position="26"/>
        <end position="68"/>
    </location>
</feature>
<keyword evidence="4" id="KW-0863">Zinc-finger</keyword>
<keyword evidence="6" id="KW-0805">Transcription regulation</keyword>